<dbReference type="Proteomes" id="UP000556026">
    <property type="component" value="Unassembled WGS sequence"/>
</dbReference>
<dbReference type="AlphaFoldDB" id="A0A6V8MF58"/>
<proteinExistence type="predicted"/>
<keyword evidence="1" id="KW-0732">Signal</keyword>
<feature type="chain" id="PRO_5028034766" description="DUF3108 domain-containing protein" evidence="1">
    <location>
        <begin position="24"/>
        <end position="249"/>
    </location>
</feature>
<accession>A0A6V8MF58</accession>
<evidence type="ECO:0000256" key="1">
    <source>
        <dbReference type="SAM" id="SignalP"/>
    </source>
</evidence>
<feature type="signal peptide" evidence="1">
    <location>
        <begin position="1"/>
        <end position="23"/>
    </location>
</feature>
<gene>
    <name evidence="2" type="ORF">GMST_09420</name>
</gene>
<reference evidence="3" key="1">
    <citation type="submission" date="2020-06" db="EMBL/GenBank/DDBJ databases">
        <title>Draft genomic sequence of Geomonas sp. Red330.</title>
        <authorList>
            <person name="Itoh H."/>
            <person name="Zhenxing X."/>
            <person name="Ushijima N."/>
            <person name="Masuda Y."/>
            <person name="Shiratori Y."/>
            <person name="Senoo K."/>
        </authorList>
    </citation>
    <scope>NUCLEOTIDE SEQUENCE [LARGE SCALE GENOMIC DNA]</scope>
    <source>
        <strain evidence="3">Red330</strain>
    </source>
</reference>
<protein>
    <recommendedName>
        <fullName evidence="4">DUF3108 domain-containing protein</fullName>
    </recommendedName>
</protein>
<comment type="caution">
    <text evidence="2">The sequence shown here is derived from an EMBL/GenBank/DDBJ whole genome shotgun (WGS) entry which is preliminary data.</text>
</comment>
<keyword evidence="3" id="KW-1185">Reference proteome</keyword>
<dbReference type="RefSeq" id="WP_183353472.1">
    <property type="nucleotide sequence ID" value="NZ_BLXX01000002.1"/>
</dbReference>
<dbReference type="EMBL" id="BLXX01000002">
    <property type="protein sequence ID" value="GFO58617.1"/>
    <property type="molecule type" value="Genomic_DNA"/>
</dbReference>
<dbReference type="InterPro" id="IPR021457">
    <property type="entry name" value="DUF3108"/>
</dbReference>
<sequence length="249" mass="28393">MKKTTLVSLSLFWSLALTLGAWAAQPLPVPERLEYEVHWSGIKAGSAVQEVTPRNGELHLVYTVRSSGLVNTFFPIDDRSESVLTRGSGDEPFGMPRLFRERINEGKTHTNKEALFDLQQLKVETKDFLKHTEKTDSITPKTFDTLSCIYFIRSAELEPGKPVHMEVYDLKRLWNAEVRVVRREELRTPVGKFKTIVVRPVLTAEGQQPRTDYMTVWLSDDSRRIPVKLVVKLKVGEFRATLSGGSHWP</sequence>
<evidence type="ECO:0000313" key="2">
    <source>
        <dbReference type="EMBL" id="GFO58617.1"/>
    </source>
</evidence>
<evidence type="ECO:0000313" key="3">
    <source>
        <dbReference type="Proteomes" id="UP000556026"/>
    </source>
</evidence>
<dbReference type="Pfam" id="PF11306">
    <property type="entry name" value="DUF3108"/>
    <property type="match status" value="1"/>
</dbReference>
<name>A0A6V8MF58_9BACT</name>
<organism evidence="2 3">
    <name type="scientific">Geomonas silvestris</name>
    <dbReference type="NCBI Taxonomy" id="2740184"/>
    <lineage>
        <taxon>Bacteria</taxon>
        <taxon>Pseudomonadati</taxon>
        <taxon>Thermodesulfobacteriota</taxon>
        <taxon>Desulfuromonadia</taxon>
        <taxon>Geobacterales</taxon>
        <taxon>Geobacteraceae</taxon>
        <taxon>Geomonas</taxon>
    </lineage>
</organism>
<evidence type="ECO:0008006" key="4">
    <source>
        <dbReference type="Google" id="ProtNLM"/>
    </source>
</evidence>